<dbReference type="EMBL" id="MCFI01000003">
    <property type="protein sequence ID" value="ORY86278.1"/>
    <property type="molecule type" value="Genomic_DNA"/>
</dbReference>
<dbReference type="Pfam" id="PF01937">
    <property type="entry name" value="ARMT1-like_dom"/>
    <property type="match status" value="1"/>
</dbReference>
<dbReference type="OMA" id="IFARQKM"/>
<name>A0A1Y2FQM4_PROLT</name>
<dbReference type="InterPro" id="IPR039763">
    <property type="entry name" value="ARMT1"/>
</dbReference>
<dbReference type="PANTHER" id="PTHR12260">
    <property type="entry name" value="DAMAGE-CONTROL PHOSPHATASE ARMT1"/>
    <property type="match status" value="1"/>
</dbReference>
<dbReference type="GO" id="GO:0103026">
    <property type="term" value="F:fructose-1-phosphatase activity"/>
    <property type="evidence" value="ECO:0007669"/>
    <property type="project" value="RHEA"/>
</dbReference>
<keyword evidence="10" id="KW-1185">Reference proteome</keyword>
<sequence length="458" mass="51932">MVAVTRSQLQELDPPQPFYNTGDTSSFAYKSALERWPVIITQIIDDVYKTVNTLQSPQNKDQIKEGQQIIEAIAKIKYEETHDRALDPLTEDGGADIEDYNTELALLDQPTWFNVPWLYSECYLYRKIRILFTTSNHWQQHDPFFRAKDETFRSSGIAVEELAVRYAKLADDLHAHPYKSMSKEAQKLLFMEMSQIALWGNATDLSLLTSLSYDDLQKLQGAEAIKASQKNVLVNDLDQVWALLGTLQGGRIDIVLDNAGFELFADLMLTMYLLDTGIAKQVVLHPKDFAWFVSDVTPPDIDHLFASLADAESYFPNAKNKQVLQTLTRRWTQNYKDGKIQVHPDPFWTTAHPFTRLPSLAPALLETLTKADLVIFKGDLNYRKLVGDATWPATTDFQTAIGHFAKSNVRILSLRTCKADVCVGLAEGLEEQLNEKHGKLAWRTNGKFAVVSFHDGKR</sequence>
<evidence type="ECO:0000256" key="5">
    <source>
        <dbReference type="ARBA" id="ARBA00023211"/>
    </source>
</evidence>
<keyword evidence="4 7" id="KW-0378">Hydrolase</keyword>
<accession>A0A1Y2FQM4</accession>
<dbReference type="Gene3D" id="3.40.50.10880">
    <property type="entry name" value="Uncharacterised protein PF01937, DUF89, domain 3"/>
    <property type="match status" value="1"/>
</dbReference>
<comment type="similarity">
    <text evidence="2 7">Belongs to the damage-control phosphatase family. Sugar phosphate phosphatase III subfamily.</text>
</comment>
<dbReference type="Gene3D" id="1.20.930.60">
    <property type="match status" value="1"/>
</dbReference>
<dbReference type="InterPro" id="IPR002791">
    <property type="entry name" value="ARMT1-like_metal-bd"/>
</dbReference>
<comment type="function">
    <text evidence="7">Metal-dependent phosphatase that shows phosphatase activity against several substrates, including fructose-1-phosphate and fructose-6-phosphate. Its preference for fructose-1-phosphate, a strong glycating agent that causes DNA damage rather than a canonical yeast metabolite, suggests a damage-control function in hexose phosphate metabolism.</text>
</comment>
<organism evidence="9 10">
    <name type="scientific">Protomyces lactucae-debilis</name>
    <dbReference type="NCBI Taxonomy" id="2754530"/>
    <lineage>
        <taxon>Eukaryota</taxon>
        <taxon>Fungi</taxon>
        <taxon>Dikarya</taxon>
        <taxon>Ascomycota</taxon>
        <taxon>Taphrinomycotina</taxon>
        <taxon>Taphrinomycetes</taxon>
        <taxon>Taphrinales</taxon>
        <taxon>Protomycetaceae</taxon>
        <taxon>Protomyces</taxon>
    </lineage>
</organism>
<evidence type="ECO:0000256" key="4">
    <source>
        <dbReference type="ARBA" id="ARBA00022801"/>
    </source>
</evidence>
<keyword evidence="5 7" id="KW-0464">Manganese</keyword>
<dbReference type="PANTHER" id="PTHR12260:SF6">
    <property type="entry name" value="DAMAGE-CONTROL PHOSPHATASE ARMT1"/>
    <property type="match status" value="1"/>
</dbReference>
<dbReference type="GO" id="GO:0005634">
    <property type="term" value="C:nucleus"/>
    <property type="evidence" value="ECO:0007669"/>
    <property type="project" value="TreeGrafter"/>
</dbReference>
<dbReference type="SUPFAM" id="SSF111321">
    <property type="entry name" value="AF1104-like"/>
    <property type="match status" value="1"/>
</dbReference>
<dbReference type="RefSeq" id="XP_040727460.1">
    <property type="nucleotide sequence ID" value="XM_040870953.1"/>
</dbReference>
<dbReference type="AlphaFoldDB" id="A0A1Y2FQM4"/>
<dbReference type="InterPro" id="IPR036075">
    <property type="entry name" value="ARMT-1-like_metal-bd_sf"/>
</dbReference>
<evidence type="ECO:0000259" key="8">
    <source>
        <dbReference type="Pfam" id="PF01937"/>
    </source>
</evidence>
<dbReference type="Proteomes" id="UP000193685">
    <property type="component" value="Unassembled WGS sequence"/>
</dbReference>
<evidence type="ECO:0000256" key="7">
    <source>
        <dbReference type="RuleBase" id="RU367030"/>
    </source>
</evidence>
<comment type="cofactor">
    <cofactor evidence="7">
        <name>Mn(2+)</name>
        <dbReference type="ChEBI" id="CHEBI:29035"/>
    </cofactor>
    <cofactor evidence="7">
        <name>Ni(2+)</name>
        <dbReference type="ChEBI" id="CHEBI:49786"/>
    </cofactor>
</comment>
<evidence type="ECO:0000256" key="2">
    <source>
        <dbReference type="ARBA" id="ARBA00009519"/>
    </source>
</evidence>
<evidence type="ECO:0000256" key="6">
    <source>
        <dbReference type="ARBA" id="ARBA00048809"/>
    </source>
</evidence>
<evidence type="ECO:0000256" key="3">
    <source>
        <dbReference type="ARBA" id="ARBA00022723"/>
    </source>
</evidence>
<evidence type="ECO:0000256" key="1">
    <source>
        <dbReference type="ARBA" id="ARBA00001326"/>
    </source>
</evidence>
<evidence type="ECO:0000313" key="10">
    <source>
        <dbReference type="Proteomes" id="UP000193685"/>
    </source>
</evidence>
<dbReference type="OrthoDB" id="541375at2759"/>
<dbReference type="GO" id="GO:0097023">
    <property type="term" value="F:fructose 6-phosphate aldolase activity"/>
    <property type="evidence" value="ECO:0007669"/>
    <property type="project" value="RHEA"/>
</dbReference>
<dbReference type="GO" id="GO:0046872">
    <property type="term" value="F:metal ion binding"/>
    <property type="evidence" value="ECO:0007669"/>
    <property type="project" value="UniProtKB-UniRule"/>
</dbReference>
<dbReference type="FunFam" id="1.20.930.60:FF:000002">
    <property type="entry name" value="Protein-glutamate O-methyltransferase C1393.13"/>
    <property type="match status" value="1"/>
</dbReference>
<gene>
    <name evidence="9" type="ORF">BCR37DRAFT_391073</name>
</gene>
<comment type="catalytic activity">
    <reaction evidence="1 7">
        <text>beta-D-fructose 1-phosphate + H2O = D-fructose + phosphate</text>
        <dbReference type="Rhea" id="RHEA:35603"/>
        <dbReference type="ChEBI" id="CHEBI:15377"/>
        <dbReference type="ChEBI" id="CHEBI:37721"/>
        <dbReference type="ChEBI" id="CHEBI:43474"/>
        <dbReference type="ChEBI" id="CHEBI:138881"/>
    </reaction>
</comment>
<keyword evidence="3 7" id="KW-0479">Metal-binding</keyword>
<comment type="caution">
    <text evidence="9">The sequence shown here is derived from an EMBL/GenBank/DDBJ whole genome shotgun (WGS) entry which is preliminary data.</text>
</comment>
<protein>
    <recommendedName>
        <fullName evidence="7">Sugar phosphate phosphatase</fullName>
        <ecNumber evidence="7">3.1.3.-</ecNumber>
    </recommendedName>
</protein>
<comment type="domain">
    <text evidence="7">Subfamily III proteins have a conserved RTxK motif about 40-50 residues from the C-terminus; the threonine may be replaced by serine or cysteine.</text>
</comment>
<dbReference type="GeneID" id="63787552"/>
<feature type="domain" description="Damage-control phosphatase ARMT1-like metal-binding" evidence="8">
    <location>
        <begin position="33"/>
        <end position="432"/>
    </location>
</feature>
<reference evidence="9 10" key="1">
    <citation type="submission" date="2016-07" db="EMBL/GenBank/DDBJ databases">
        <title>Pervasive Adenine N6-methylation of Active Genes in Fungi.</title>
        <authorList>
            <consortium name="DOE Joint Genome Institute"/>
            <person name="Mondo S.J."/>
            <person name="Dannebaum R.O."/>
            <person name="Kuo R.C."/>
            <person name="Labutti K."/>
            <person name="Haridas S."/>
            <person name="Kuo A."/>
            <person name="Salamov A."/>
            <person name="Ahrendt S.R."/>
            <person name="Lipzen A."/>
            <person name="Sullivan W."/>
            <person name="Andreopoulos W.B."/>
            <person name="Clum A."/>
            <person name="Lindquist E."/>
            <person name="Daum C."/>
            <person name="Ramamoorthy G.K."/>
            <person name="Gryganskyi A."/>
            <person name="Culley D."/>
            <person name="Magnuson J.K."/>
            <person name="James T.Y."/>
            <person name="O'Malley M.A."/>
            <person name="Stajich J.E."/>
            <person name="Spatafora J.W."/>
            <person name="Visel A."/>
            <person name="Grigoriev I.V."/>
        </authorList>
    </citation>
    <scope>NUCLEOTIDE SEQUENCE [LARGE SCALE GENOMIC DNA]</scope>
    <source>
        <strain evidence="9 10">12-1054</strain>
    </source>
</reference>
<comment type="catalytic activity">
    <reaction evidence="6 7">
        <text>beta-D-fructose 6-phosphate = dihydroxyacetone + D-glyceraldehyde 3-phosphate</text>
        <dbReference type="Rhea" id="RHEA:28002"/>
        <dbReference type="ChEBI" id="CHEBI:16016"/>
        <dbReference type="ChEBI" id="CHEBI:57634"/>
        <dbReference type="ChEBI" id="CHEBI:59776"/>
    </reaction>
</comment>
<evidence type="ECO:0000313" key="9">
    <source>
        <dbReference type="EMBL" id="ORY86278.1"/>
    </source>
</evidence>
<proteinExistence type="inferred from homology"/>
<dbReference type="STRING" id="56484.A0A1Y2FQM4"/>
<dbReference type="EC" id="3.1.3.-" evidence="7"/>
<dbReference type="GO" id="GO:0006974">
    <property type="term" value="P:DNA damage response"/>
    <property type="evidence" value="ECO:0007669"/>
    <property type="project" value="TreeGrafter"/>
</dbReference>